<sequence length="104" mass="12451">MNEGYSSEVLALRDRVRTGNDKLFRAWKQILGIEDDVQRVQEEEKWFKARDRLEMLCIELQLKHNYYECLYLGENGEKTRVCPASLPHRYDISRFQKQEPSFPP</sequence>
<proteinExistence type="predicted"/>
<organism evidence="1">
    <name type="scientific">marine sediment metagenome</name>
    <dbReference type="NCBI Taxonomy" id="412755"/>
    <lineage>
        <taxon>unclassified sequences</taxon>
        <taxon>metagenomes</taxon>
        <taxon>ecological metagenomes</taxon>
    </lineage>
</organism>
<gene>
    <name evidence="1" type="ORF">S12H4_59294</name>
</gene>
<dbReference type="AlphaFoldDB" id="X1VTF8"/>
<protein>
    <submittedName>
        <fullName evidence="1">Uncharacterized protein</fullName>
    </submittedName>
</protein>
<dbReference type="EMBL" id="BARW01038704">
    <property type="protein sequence ID" value="GAJ24247.1"/>
    <property type="molecule type" value="Genomic_DNA"/>
</dbReference>
<feature type="non-terminal residue" evidence="1">
    <location>
        <position position="104"/>
    </location>
</feature>
<name>X1VTF8_9ZZZZ</name>
<comment type="caution">
    <text evidence="1">The sequence shown here is derived from an EMBL/GenBank/DDBJ whole genome shotgun (WGS) entry which is preliminary data.</text>
</comment>
<accession>X1VTF8</accession>
<evidence type="ECO:0000313" key="1">
    <source>
        <dbReference type="EMBL" id="GAJ24247.1"/>
    </source>
</evidence>
<reference evidence="1" key="1">
    <citation type="journal article" date="2014" name="Front. Microbiol.">
        <title>High frequency of phylogenetically diverse reductive dehalogenase-homologous genes in deep subseafloor sedimentary metagenomes.</title>
        <authorList>
            <person name="Kawai M."/>
            <person name="Futagami T."/>
            <person name="Toyoda A."/>
            <person name="Takaki Y."/>
            <person name="Nishi S."/>
            <person name="Hori S."/>
            <person name="Arai W."/>
            <person name="Tsubouchi T."/>
            <person name="Morono Y."/>
            <person name="Uchiyama I."/>
            <person name="Ito T."/>
            <person name="Fujiyama A."/>
            <person name="Inagaki F."/>
            <person name="Takami H."/>
        </authorList>
    </citation>
    <scope>NUCLEOTIDE SEQUENCE</scope>
    <source>
        <strain evidence="1">Expedition CK06-06</strain>
    </source>
</reference>